<evidence type="ECO:0000313" key="2">
    <source>
        <dbReference type="Proteomes" id="UP000637980"/>
    </source>
</evidence>
<gene>
    <name evidence="1" type="ORF">GCM10007094_26090</name>
</gene>
<sequence length="132" mass="15264">MSKVRIMRPAGDLVLLFLVVFILFLLCGTEAKSADYSIASPDYFRGGVCYDFNLQHPGELHKEISVRVRDYFEEANTVVVSAQQSSIDQLRFDWALEARDWCGVALGYMKEGVWDNEAVNRCLCFREYMREY</sequence>
<name>A0ABQ3EEE5_9HYPH</name>
<dbReference type="RefSeq" id="WP_209009086.1">
    <property type="nucleotide sequence ID" value="NZ_BMXE01000004.1"/>
</dbReference>
<accession>A0ABQ3EEE5</accession>
<evidence type="ECO:0008006" key="3">
    <source>
        <dbReference type="Google" id="ProtNLM"/>
    </source>
</evidence>
<dbReference type="EMBL" id="BMXE01000004">
    <property type="protein sequence ID" value="GHB35341.1"/>
    <property type="molecule type" value="Genomic_DNA"/>
</dbReference>
<dbReference type="Proteomes" id="UP000637980">
    <property type="component" value="Unassembled WGS sequence"/>
</dbReference>
<comment type="caution">
    <text evidence="1">The sequence shown here is derived from an EMBL/GenBank/DDBJ whole genome shotgun (WGS) entry which is preliminary data.</text>
</comment>
<proteinExistence type="predicted"/>
<protein>
    <recommendedName>
        <fullName evidence="3">Lipoprotein</fullName>
    </recommendedName>
</protein>
<keyword evidence="2" id="KW-1185">Reference proteome</keyword>
<organism evidence="1 2">
    <name type="scientific">Pseudovibrio japonicus</name>
    <dbReference type="NCBI Taxonomy" id="366534"/>
    <lineage>
        <taxon>Bacteria</taxon>
        <taxon>Pseudomonadati</taxon>
        <taxon>Pseudomonadota</taxon>
        <taxon>Alphaproteobacteria</taxon>
        <taxon>Hyphomicrobiales</taxon>
        <taxon>Stappiaceae</taxon>
        <taxon>Pseudovibrio</taxon>
    </lineage>
</organism>
<reference evidence="2" key="1">
    <citation type="journal article" date="2019" name="Int. J. Syst. Evol. Microbiol.">
        <title>The Global Catalogue of Microorganisms (GCM) 10K type strain sequencing project: providing services to taxonomists for standard genome sequencing and annotation.</title>
        <authorList>
            <consortium name="The Broad Institute Genomics Platform"/>
            <consortium name="The Broad Institute Genome Sequencing Center for Infectious Disease"/>
            <person name="Wu L."/>
            <person name="Ma J."/>
        </authorList>
    </citation>
    <scope>NUCLEOTIDE SEQUENCE [LARGE SCALE GENOMIC DNA]</scope>
    <source>
        <strain evidence="2">KCTC 12861</strain>
    </source>
</reference>
<evidence type="ECO:0000313" key="1">
    <source>
        <dbReference type="EMBL" id="GHB35341.1"/>
    </source>
</evidence>